<organism evidence="9 10">
    <name type="scientific">Rhododendron williamsianum</name>
    <dbReference type="NCBI Taxonomy" id="262921"/>
    <lineage>
        <taxon>Eukaryota</taxon>
        <taxon>Viridiplantae</taxon>
        <taxon>Streptophyta</taxon>
        <taxon>Embryophyta</taxon>
        <taxon>Tracheophyta</taxon>
        <taxon>Spermatophyta</taxon>
        <taxon>Magnoliopsida</taxon>
        <taxon>eudicotyledons</taxon>
        <taxon>Gunneridae</taxon>
        <taxon>Pentapetalae</taxon>
        <taxon>asterids</taxon>
        <taxon>Ericales</taxon>
        <taxon>Ericaceae</taxon>
        <taxon>Ericoideae</taxon>
        <taxon>Rhodoreae</taxon>
        <taxon>Rhododendron</taxon>
    </lineage>
</organism>
<evidence type="ECO:0000259" key="8">
    <source>
        <dbReference type="PROSITE" id="PS50811"/>
    </source>
</evidence>
<evidence type="ECO:0000313" key="9">
    <source>
        <dbReference type="EMBL" id="KAE9456501.1"/>
    </source>
</evidence>
<dbReference type="FunFam" id="2.20.25.80:FF:000001">
    <property type="entry name" value="WRKY transcription factor 33"/>
    <property type="match status" value="1"/>
</dbReference>
<dbReference type="GO" id="GO:0003700">
    <property type="term" value="F:DNA-binding transcription factor activity"/>
    <property type="evidence" value="ECO:0007669"/>
    <property type="project" value="InterPro"/>
</dbReference>
<reference evidence="9 10" key="1">
    <citation type="journal article" date="2019" name="Genome Biol. Evol.">
        <title>The Rhododendron genome and chromosomal organization provide insight into shared whole-genome duplications across the heath family (Ericaceae).</title>
        <authorList>
            <person name="Soza V.L."/>
            <person name="Lindsley D."/>
            <person name="Waalkes A."/>
            <person name="Ramage E."/>
            <person name="Patwardhan R.P."/>
            <person name="Burton J.N."/>
            <person name="Adey A."/>
            <person name="Kumar A."/>
            <person name="Qiu R."/>
            <person name="Shendure J."/>
            <person name="Hall B."/>
        </authorList>
    </citation>
    <scope>NUCLEOTIDE SEQUENCE [LARGE SCALE GENOMIC DNA]</scope>
    <source>
        <strain evidence="9">RSF 1966-606</strain>
    </source>
</reference>
<feature type="region of interest" description="Disordered" evidence="7">
    <location>
        <begin position="195"/>
        <end position="227"/>
    </location>
</feature>
<keyword evidence="10" id="KW-1185">Reference proteome</keyword>
<keyword evidence="2" id="KW-0677">Repeat</keyword>
<dbReference type="EMBL" id="QEFC01001721">
    <property type="protein sequence ID" value="KAE9456501.1"/>
    <property type="molecule type" value="Genomic_DNA"/>
</dbReference>
<dbReference type="Pfam" id="PF03106">
    <property type="entry name" value="WRKY"/>
    <property type="match status" value="2"/>
</dbReference>
<feature type="region of interest" description="Disordered" evidence="7">
    <location>
        <begin position="326"/>
        <end position="357"/>
    </location>
</feature>
<evidence type="ECO:0000256" key="1">
    <source>
        <dbReference type="ARBA" id="ARBA00004123"/>
    </source>
</evidence>
<protein>
    <recommendedName>
        <fullName evidence="8">WRKY domain-containing protein</fullName>
    </recommendedName>
</protein>
<accession>A0A6A4LJP4</accession>
<dbReference type="PROSITE" id="PS50811">
    <property type="entry name" value="WRKY"/>
    <property type="match status" value="2"/>
</dbReference>
<evidence type="ECO:0000256" key="3">
    <source>
        <dbReference type="ARBA" id="ARBA00023015"/>
    </source>
</evidence>
<keyword evidence="6" id="KW-0539">Nucleus</keyword>
<name>A0A6A4LJP4_9ERIC</name>
<evidence type="ECO:0000256" key="4">
    <source>
        <dbReference type="ARBA" id="ARBA00023125"/>
    </source>
</evidence>
<comment type="caution">
    <text evidence="9">The sequence shown here is derived from an EMBL/GenBank/DDBJ whole genome shotgun (WGS) entry which is preliminary data.</text>
</comment>
<feature type="non-terminal residue" evidence="9">
    <location>
        <position position="1"/>
    </location>
</feature>
<feature type="region of interest" description="Disordered" evidence="7">
    <location>
        <begin position="1"/>
        <end position="27"/>
    </location>
</feature>
<gene>
    <name evidence="9" type="ORF">C3L33_11538</name>
</gene>
<dbReference type="GO" id="GO:0043565">
    <property type="term" value="F:sequence-specific DNA binding"/>
    <property type="evidence" value="ECO:0007669"/>
    <property type="project" value="InterPro"/>
</dbReference>
<sequence>MDDSQSQSDVVDSNSDAGGWSGAGSSSARYKLMSPAKLPISRSPCITIPPGLSPSSFLESPVFLSNMKAEPSPTTGSYFRPQLMHFSGSSPGFSFAANSSTSTTVDESKTVGFEFKPHAGSVSRLPAVTPMTTGMNTQTSEAFAQFQAQCQSQPFASLTCVKSEMASSSKEVKLPTPVHMYASTSTAPAGVDYDEFKEGLPLNSGEQASQSNHKDTGAPVTADRSSDDGYNWRKYGQKLVKGCEFPRSYYKCTHPNCEVKKIFERSFDGQIKEIVYKGTHDHPKPQPARRFSAGAIMSNQEKTDKVSSLTAQEDKSALSAQMYSHIEPNGTPELSPRGTNDDSVEGAAPQLNGKNDEVDEMTHFQSEVVKPIREPRVVVQTTSEVDILDDGYRWRKYGQKVVRGNPNPRSYYKCTNAGCPVRKHVERASHDPKAVITTYEGKHNHDVPTARTGSHDMAGPATMNGMPRVRSDESHSISLDLGVGISSGAENGYNEQQIKPLQNQYSSVGSNCKVTQATPMLAYYGVGNGVAHDSFGPIALFSDRDGRIMETLWVFSLGAPEGWKAEGFNTEDKVMRKSSMKTFSADLAVSFACYFSVKLCSSL</sequence>
<dbReference type="InterPro" id="IPR003657">
    <property type="entry name" value="WRKY_dom"/>
</dbReference>
<dbReference type="SUPFAM" id="SSF118290">
    <property type="entry name" value="WRKY DNA-binding domain"/>
    <property type="match status" value="2"/>
</dbReference>
<dbReference type="PANTHER" id="PTHR31221">
    <property type="entry name" value="WRKY TRANSCRIPTION FACTOR PROTEIN 1-RELATED"/>
    <property type="match status" value="1"/>
</dbReference>
<dbReference type="FunFam" id="2.20.25.80:FF:000006">
    <property type="entry name" value="WRKY transcription factor"/>
    <property type="match status" value="1"/>
</dbReference>
<evidence type="ECO:0000256" key="5">
    <source>
        <dbReference type="ARBA" id="ARBA00023163"/>
    </source>
</evidence>
<evidence type="ECO:0000313" key="10">
    <source>
        <dbReference type="Proteomes" id="UP000428333"/>
    </source>
</evidence>
<keyword evidence="5" id="KW-0804">Transcription</keyword>
<dbReference type="SMART" id="SM00774">
    <property type="entry name" value="WRKY"/>
    <property type="match status" value="2"/>
</dbReference>
<evidence type="ECO:0000256" key="2">
    <source>
        <dbReference type="ARBA" id="ARBA00022737"/>
    </source>
</evidence>
<dbReference type="AlphaFoldDB" id="A0A6A4LJP4"/>
<comment type="subcellular location">
    <subcellularLocation>
        <location evidence="1">Nucleus</location>
    </subcellularLocation>
</comment>
<dbReference type="PANTHER" id="PTHR31221:SF193">
    <property type="entry name" value="WRKY TRANSCRIPTION FACTOR PROTEIN 1-RELATED"/>
    <property type="match status" value="1"/>
</dbReference>
<dbReference type="InterPro" id="IPR036576">
    <property type="entry name" value="WRKY_dom_sf"/>
</dbReference>
<keyword evidence="4" id="KW-0238">DNA-binding</keyword>
<keyword evidence="3" id="KW-0805">Transcription regulation</keyword>
<dbReference type="OrthoDB" id="771494at2759"/>
<dbReference type="GO" id="GO:0005634">
    <property type="term" value="C:nucleus"/>
    <property type="evidence" value="ECO:0007669"/>
    <property type="project" value="UniProtKB-SubCell"/>
</dbReference>
<proteinExistence type="predicted"/>
<dbReference type="Proteomes" id="UP000428333">
    <property type="component" value="Linkage Group LG07"/>
</dbReference>
<evidence type="ECO:0000256" key="6">
    <source>
        <dbReference type="ARBA" id="ARBA00023242"/>
    </source>
</evidence>
<feature type="domain" description="WRKY" evidence="8">
    <location>
        <begin position="383"/>
        <end position="448"/>
    </location>
</feature>
<dbReference type="InterPro" id="IPR044810">
    <property type="entry name" value="WRKY_plant"/>
</dbReference>
<feature type="domain" description="WRKY" evidence="8">
    <location>
        <begin position="221"/>
        <end position="285"/>
    </location>
</feature>
<evidence type="ECO:0000256" key="7">
    <source>
        <dbReference type="SAM" id="MobiDB-lite"/>
    </source>
</evidence>
<dbReference type="Gene3D" id="2.20.25.80">
    <property type="entry name" value="WRKY domain"/>
    <property type="match status" value="2"/>
</dbReference>